<evidence type="ECO:0000313" key="2">
    <source>
        <dbReference type="Proteomes" id="UP000038045"/>
    </source>
</evidence>
<dbReference type="WBParaSite" id="PTRK_0001673200.1">
    <property type="protein sequence ID" value="PTRK_0001673200.1"/>
    <property type="gene ID" value="PTRK_0001673200"/>
</dbReference>
<keyword evidence="1" id="KW-0175">Coiled coil</keyword>
<feature type="coiled-coil region" evidence="1">
    <location>
        <begin position="1"/>
        <end position="46"/>
    </location>
</feature>
<name>A0A0N5A4U8_PARTI</name>
<evidence type="ECO:0000256" key="1">
    <source>
        <dbReference type="SAM" id="Coils"/>
    </source>
</evidence>
<evidence type="ECO:0000313" key="3">
    <source>
        <dbReference type="WBParaSite" id="PTRK_0001673200.1"/>
    </source>
</evidence>
<sequence length="98" mass="11659">MDRMIEDLENLVVKLEKRNKNYKNLEVQYNEINANLDEEYEEYQCKKFLEEAKLELTESIRVIAHSVRKMDKEIDTKSKELASIVTEANVIYMNQCPN</sequence>
<accession>A0A0N5A4U8</accession>
<reference evidence="3" key="1">
    <citation type="submission" date="2017-02" db="UniProtKB">
        <authorList>
            <consortium name="WormBaseParasite"/>
        </authorList>
    </citation>
    <scope>IDENTIFICATION</scope>
</reference>
<keyword evidence="2" id="KW-1185">Reference proteome</keyword>
<dbReference type="AlphaFoldDB" id="A0A0N5A4U8"/>
<proteinExistence type="predicted"/>
<dbReference type="Proteomes" id="UP000038045">
    <property type="component" value="Unplaced"/>
</dbReference>
<protein>
    <submittedName>
        <fullName evidence="3">Tubulin-specific chaperone A</fullName>
    </submittedName>
</protein>
<organism evidence="2 3">
    <name type="scientific">Parastrongyloides trichosuri</name>
    <name type="common">Possum-specific nematode worm</name>
    <dbReference type="NCBI Taxonomy" id="131310"/>
    <lineage>
        <taxon>Eukaryota</taxon>
        <taxon>Metazoa</taxon>
        <taxon>Ecdysozoa</taxon>
        <taxon>Nematoda</taxon>
        <taxon>Chromadorea</taxon>
        <taxon>Rhabditida</taxon>
        <taxon>Tylenchina</taxon>
        <taxon>Panagrolaimomorpha</taxon>
        <taxon>Strongyloidoidea</taxon>
        <taxon>Strongyloididae</taxon>
        <taxon>Parastrongyloides</taxon>
    </lineage>
</organism>